<dbReference type="AlphaFoldDB" id="A0A645FKI1"/>
<dbReference type="InterPro" id="IPR010994">
    <property type="entry name" value="RuvA_2-like"/>
</dbReference>
<evidence type="ECO:0000313" key="2">
    <source>
        <dbReference type="EMBL" id="MPN14917.1"/>
    </source>
</evidence>
<dbReference type="Gene3D" id="1.10.150.310">
    <property type="entry name" value="Tex RuvX-like domain-like"/>
    <property type="match status" value="1"/>
</dbReference>
<dbReference type="InterPro" id="IPR044146">
    <property type="entry name" value="S1_Tex"/>
</dbReference>
<gene>
    <name evidence="2" type="primary">yhgF_38</name>
    <name evidence="2" type="ORF">SDC9_162246</name>
</gene>
<dbReference type="SUPFAM" id="SSF47781">
    <property type="entry name" value="RuvA domain 2-like"/>
    <property type="match status" value="2"/>
</dbReference>
<reference evidence="2" key="1">
    <citation type="submission" date="2019-08" db="EMBL/GenBank/DDBJ databases">
        <authorList>
            <person name="Kucharzyk K."/>
            <person name="Murdoch R.W."/>
            <person name="Higgins S."/>
            <person name="Loffler F."/>
        </authorList>
    </citation>
    <scope>NUCLEOTIDE SEQUENCE</scope>
</reference>
<feature type="domain" description="S1 motif" evidence="1">
    <location>
        <begin position="175"/>
        <end position="244"/>
    </location>
</feature>
<dbReference type="InterPro" id="IPR041692">
    <property type="entry name" value="HHH_9"/>
</dbReference>
<name>A0A645FKI1_9ZZZZ</name>
<dbReference type="Pfam" id="PF17674">
    <property type="entry name" value="HHH_9"/>
    <property type="match status" value="1"/>
</dbReference>
<dbReference type="PANTHER" id="PTHR10724:SF10">
    <property type="entry name" value="S1 RNA-BINDING DOMAIN-CONTAINING PROTEIN 1"/>
    <property type="match status" value="1"/>
</dbReference>
<dbReference type="PANTHER" id="PTHR10724">
    <property type="entry name" value="30S RIBOSOMAL PROTEIN S1"/>
    <property type="match status" value="1"/>
</dbReference>
<organism evidence="2">
    <name type="scientific">bioreactor metagenome</name>
    <dbReference type="NCBI Taxonomy" id="1076179"/>
    <lineage>
        <taxon>unclassified sequences</taxon>
        <taxon>metagenomes</taxon>
        <taxon>ecological metagenomes</taxon>
    </lineage>
</organism>
<proteinExistence type="predicted"/>
<dbReference type="InterPro" id="IPR050437">
    <property type="entry name" value="Ribos_protein_bS1-like"/>
</dbReference>
<dbReference type="FunFam" id="1.10.150.310:FF:000001">
    <property type="entry name" value="RNA-binding transcriptional accessory protein"/>
    <property type="match status" value="1"/>
</dbReference>
<dbReference type="Gene3D" id="2.40.50.140">
    <property type="entry name" value="Nucleic acid-binding proteins"/>
    <property type="match status" value="1"/>
</dbReference>
<dbReference type="CDD" id="cd05685">
    <property type="entry name" value="S1_Tex"/>
    <property type="match status" value="1"/>
</dbReference>
<dbReference type="GO" id="GO:0005737">
    <property type="term" value="C:cytoplasm"/>
    <property type="evidence" value="ECO:0007669"/>
    <property type="project" value="UniProtKB-ARBA"/>
</dbReference>
<dbReference type="PROSITE" id="PS50126">
    <property type="entry name" value="S1"/>
    <property type="match status" value="1"/>
</dbReference>
<protein>
    <submittedName>
        <fullName evidence="2">Protein YhgF</fullName>
    </submittedName>
</protein>
<dbReference type="Pfam" id="PF12836">
    <property type="entry name" value="HHH_3"/>
    <property type="match status" value="1"/>
</dbReference>
<dbReference type="EMBL" id="VSSQ01061610">
    <property type="protein sequence ID" value="MPN14917.1"/>
    <property type="molecule type" value="Genomic_DNA"/>
</dbReference>
<dbReference type="GO" id="GO:0003729">
    <property type="term" value="F:mRNA binding"/>
    <property type="evidence" value="ECO:0007669"/>
    <property type="project" value="UniProtKB-ARBA"/>
</dbReference>
<dbReference type="InterPro" id="IPR003029">
    <property type="entry name" value="S1_domain"/>
</dbReference>
<comment type="caution">
    <text evidence="2">The sequence shown here is derived from an EMBL/GenBank/DDBJ whole genome shotgun (WGS) entry which is preliminary data.</text>
</comment>
<dbReference type="GO" id="GO:0003735">
    <property type="term" value="F:structural constituent of ribosome"/>
    <property type="evidence" value="ECO:0007669"/>
    <property type="project" value="TreeGrafter"/>
</dbReference>
<accession>A0A645FKI1</accession>
<evidence type="ECO:0000259" key="1">
    <source>
        <dbReference type="PROSITE" id="PS50126"/>
    </source>
</evidence>
<dbReference type="SUPFAM" id="SSF50249">
    <property type="entry name" value="Nucleic acid-binding proteins"/>
    <property type="match status" value="1"/>
</dbReference>
<dbReference type="Pfam" id="PF00575">
    <property type="entry name" value="S1"/>
    <property type="match status" value="1"/>
</dbReference>
<dbReference type="FunFam" id="2.40.50.140:FF:000051">
    <property type="entry name" value="RNA-binding transcriptional accessory protein"/>
    <property type="match status" value="1"/>
</dbReference>
<sequence>MDGVVENCVNNVGVNLNTASPSLLTRVSGINSAVAHNIVIFREENGAFSSRAQLKKVPKLGAKAFEQCAGFMRISESKNVLDNTGVHPESYKAAENLLKLCGYTLSDVSSGAISDLSDRVKLLGEEKAAENLSIGVPTLQDIVKELLRPGRDPRDELPPALLRTDVMSMDDLTAGMELKGTVRNVIDFGAFIDIGVHQDGLVHISQITDKYIKHPSDVLKVGDVVTVWVISVDIAKKRIALTMKPQKVNELHTQ</sequence>
<dbReference type="SMART" id="SM00316">
    <property type="entry name" value="S1"/>
    <property type="match status" value="1"/>
</dbReference>
<dbReference type="GO" id="GO:0006412">
    <property type="term" value="P:translation"/>
    <property type="evidence" value="ECO:0007669"/>
    <property type="project" value="TreeGrafter"/>
</dbReference>
<dbReference type="InterPro" id="IPR012340">
    <property type="entry name" value="NA-bd_OB-fold"/>
</dbReference>